<proteinExistence type="predicted"/>
<dbReference type="Proteomes" id="UP000183417">
    <property type="component" value="Unassembled WGS sequence"/>
</dbReference>
<dbReference type="Gene3D" id="1.10.1220.10">
    <property type="entry name" value="Met repressor-like"/>
    <property type="match status" value="1"/>
</dbReference>
<sequence length="73" mass="8140">MHKLTLDLDDVTYGLLEQAAKAQGMSKSRWMALAIQDHFRGEWPQDCLELAGRFADFPLCNEPAQLTAAPLPP</sequence>
<organism evidence="1 2">
    <name type="scientific">Delftia lacustris</name>
    <dbReference type="NCBI Taxonomy" id="558537"/>
    <lineage>
        <taxon>Bacteria</taxon>
        <taxon>Pseudomonadati</taxon>
        <taxon>Pseudomonadota</taxon>
        <taxon>Betaproteobacteria</taxon>
        <taxon>Burkholderiales</taxon>
        <taxon>Comamonadaceae</taxon>
        <taxon>Delftia</taxon>
    </lineage>
</organism>
<dbReference type="EMBL" id="FNPE01000030">
    <property type="protein sequence ID" value="SDZ51098.1"/>
    <property type="molecule type" value="Genomic_DNA"/>
</dbReference>
<evidence type="ECO:0000313" key="1">
    <source>
        <dbReference type="EMBL" id="SDZ51098.1"/>
    </source>
</evidence>
<protein>
    <recommendedName>
        <fullName evidence="3">Ribbon-helix-helix protein, copG family</fullName>
    </recommendedName>
</protein>
<name>A0A1H3TMK0_9BURK</name>
<evidence type="ECO:0008006" key="3">
    <source>
        <dbReference type="Google" id="ProtNLM"/>
    </source>
</evidence>
<accession>A0A1H3TMK0</accession>
<reference evidence="1 2" key="1">
    <citation type="submission" date="2016-10" db="EMBL/GenBank/DDBJ databases">
        <authorList>
            <person name="de Groot N.N."/>
        </authorList>
    </citation>
    <scope>NUCLEOTIDE SEQUENCE [LARGE SCALE GENOMIC DNA]</scope>
    <source>
        <strain evidence="1 2">LMG 24775</strain>
    </source>
</reference>
<gene>
    <name evidence="1" type="ORF">SAMN05421547_13047</name>
</gene>
<evidence type="ECO:0000313" key="2">
    <source>
        <dbReference type="Proteomes" id="UP000183417"/>
    </source>
</evidence>
<dbReference type="GO" id="GO:0006355">
    <property type="term" value="P:regulation of DNA-templated transcription"/>
    <property type="evidence" value="ECO:0007669"/>
    <property type="project" value="InterPro"/>
</dbReference>
<dbReference type="InterPro" id="IPR013321">
    <property type="entry name" value="Arc_rbn_hlx_hlx"/>
</dbReference>
<dbReference type="AlphaFoldDB" id="A0A1H3TMK0"/>